<dbReference type="Proteomes" id="UP000252174">
    <property type="component" value="Unassembled WGS sequence"/>
</dbReference>
<keyword evidence="3" id="KW-1185">Reference proteome</keyword>
<dbReference type="RefSeq" id="WP_114483721.1">
    <property type="nucleotide sequence ID" value="NZ_QPJU01000007.1"/>
</dbReference>
<reference evidence="2 3" key="1">
    <citation type="submission" date="2018-07" db="EMBL/GenBank/DDBJ databases">
        <title>Genomic Encyclopedia of Type Strains, Phase IV (KMG-IV): sequencing the most valuable type-strain genomes for metagenomic binning, comparative biology and taxonomic classification.</title>
        <authorList>
            <person name="Goeker M."/>
        </authorList>
    </citation>
    <scope>NUCLEOTIDE SEQUENCE [LARGE SCALE GENOMIC DNA]</scope>
    <source>
        <strain evidence="2 3">DSM 100911</strain>
    </source>
</reference>
<feature type="transmembrane region" description="Helical" evidence="1">
    <location>
        <begin position="82"/>
        <end position="103"/>
    </location>
</feature>
<evidence type="ECO:0000313" key="2">
    <source>
        <dbReference type="EMBL" id="RCX09001.1"/>
    </source>
</evidence>
<dbReference type="InterPro" id="IPR009937">
    <property type="entry name" value="Phage_holin_3_6"/>
</dbReference>
<keyword evidence="1" id="KW-0472">Membrane</keyword>
<dbReference type="EMBL" id="QPJU01000007">
    <property type="protein sequence ID" value="RCX09001.1"/>
    <property type="molecule type" value="Genomic_DNA"/>
</dbReference>
<dbReference type="Pfam" id="PF07332">
    <property type="entry name" value="Phage_holin_3_6"/>
    <property type="match status" value="1"/>
</dbReference>
<keyword evidence="1" id="KW-1133">Transmembrane helix</keyword>
<proteinExistence type="predicted"/>
<sequence length="131" mass="15001">MRWLALLGLDAWLARWRTALNEGAIAIEDRAELARLEWAQLKRHGLILLLLGAALLVLAVVTLVALSAAVLLLFWDSPQRVLAAWLMVIVWLLLWLGAARWAWSIAQACRQAFVLTRRELAQDWRELKERL</sequence>
<gene>
    <name evidence="2" type="ORF">DFR45_10781</name>
</gene>
<feature type="transmembrane region" description="Helical" evidence="1">
    <location>
        <begin position="45"/>
        <end position="75"/>
    </location>
</feature>
<evidence type="ECO:0000313" key="3">
    <source>
        <dbReference type="Proteomes" id="UP000252174"/>
    </source>
</evidence>
<protein>
    <submittedName>
        <fullName evidence="2">Putative membrane protein YqjE</fullName>
    </submittedName>
</protein>
<keyword evidence="1" id="KW-0812">Transmembrane</keyword>
<comment type="caution">
    <text evidence="2">The sequence shown here is derived from an EMBL/GenBank/DDBJ whole genome shotgun (WGS) entry which is preliminary data.</text>
</comment>
<evidence type="ECO:0000256" key="1">
    <source>
        <dbReference type="SAM" id="Phobius"/>
    </source>
</evidence>
<organism evidence="2 3">
    <name type="scientific">Extensimonas vulgaris</name>
    <dbReference type="NCBI Taxonomy" id="1031594"/>
    <lineage>
        <taxon>Bacteria</taxon>
        <taxon>Pseudomonadati</taxon>
        <taxon>Pseudomonadota</taxon>
        <taxon>Betaproteobacteria</taxon>
        <taxon>Burkholderiales</taxon>
        <taxon>Comamonadaceae</taxon>
        <taxon>Extensimonas</taxon>
    </lineage>
</organism>
<accession>A0A369AIK8</accession>
<name>A0A369AIK8_9BURK</name>
<dbReference type="AlphaFoldDB" id="A0A369AIK8"/>